<keyword evidence="2" id="KW-0472">Membrane</keyword>
<feature type="compositionally biased region" description="Basic and acidic residues" evidence="1">
    <location>
        <begin position="898"/>
        <end position="940"/>
    </location>
</feature>
<accession>A0ABW6PPE8</accession>
<feature type="region of interest" description="Disordered" evidence="1">
    <location>
        <begin position="891"/>
        <end position="1109"/>
    </location>
</feature>
<feature type="compositionally biased region" description="Acidic residues" evidence="1">
    <location>
        <begin position="857"/>
        <end position="867"/>
    </location>
</feature>
<keyword evidence="2" id="KW-1133">Transmembrane helix</keyword>
<feature type="compositionally biased region" description="Low complexity" evidence="1">
    <location>
        <begin position="562"/>
        <end position="579"/>
    </location>
</feature>
<gene>
    <name evidence="4" type="ORF">ACFYTF_15715</name>
</gene>
<feature type="compositionally biased region" description="Low complexity" evidence="1">
    <location>
        <begin position="627"/>
        <end position="638"/>
    </location>
</feature>
<feature type="compositionally biased region" description="Basic and acidic residues" evidence="1">
    <location>
        <begin position="819"/>
        <end position="833"/>
    </location>
</feature>
<feature type="compositionally biased region" description="Basic and acidic residues" evidence="1">
    <location>
        <begin position="778"/>
        <end position="790"/>
    </location>
</feature>
<evidence type="ECO:0000313" key="5">
    <source>
        <dbReference type="Proteomes" id="UP001601444"/>
    </source>
</evidence>
<feature type="compositionally biased region" description="Basic and acidic residues" evidence="1">
    <location>
        <begin position="509"/>
        <end position="518"/>
    </location>
</feature>
<feature type="compositionally biased region" description="Low complexity" evidence="1">
    <location>
        <begin position="707"/>
        <end position="722"/>
    </location>
</feature>
<reference evidence="4 5" key="1">
    <citation type="submission" date="2024-10" db="EMBL/GenBank/DDBJ databases">
        <title>The Natural Products Discovery Center: Release of the First 8490 Sequenced Strains for Exploring Actinobacteria Biosynthetic Diversity.</title>
        <authorList>
            <person name="Kalkreuter E."/>
            <person name="Kautsar S.A."/>
            <person name="Yang D."/>
            <person name="Bader C.D."/>
            <person name="Teijaro C.N."/>
            <person name="Fluegel L."/>
            <person name="Davis C.M."/>
            <person name="Simpson J.R."/>
            <person name="Lauterbach L."/>
            <person name="Steele A.D."/>
            <person name="Gui C."/>
            <person name="Meng S."/>
            <person name="Li G."/>
            <person name="Viehrig K."/>
            <person name="Ye F."/>
            <person name="Su P."/>
            <person name="Kiefer A.F."/>
            <person name="Nichols A."/>
            <person name="Cepeda A.J."/>
            <person name="Yan W."/>
            <person name="Fan B."/>
            <person name="Jiang Y."/>
            <person name="Adhikari A."/>
            <person name="Zheng C.-J."/>
            <person name="Schuster L."/>
            <person name="Cowan T.M."/>
            <person name="Smanski M.J."/>
            <person name="Chevrette M.G."/>
            <person name="De Carvalho L.P.S."/>
            <person name="Shen B."/>
        </authorList>
    </citation>
    <scope>NUCLEOTIDE SEQUENCE [LARGE SCALE GENOMIC DNA]</scope>
    <source>
        <strain evidence="4 5">NPDC004045</strain>
    </source>
</reference>
<feature type="region of interest" description="Disordered" evidence="1">
    <location>
        <begin position="234"/>
        <end position="263"/>
    </location>
</feature>
<feature type="compositionally biased region" description="Basic and acidic residues" evidence="1">
    <location>
        <begin position="950"/>
        <end position="1022"/>
    </location>
</feature>
<feature type="compositionally biased region" description="Acidic residues" evidence="1">
    <location>
        <begin position="1059"/>
        <end position="1072"/>
    </location>
</feature>
<dbReference type="InterPro" id="IPR011528">
    <property type="entry name" value="NERD"/>
</dbReference>
<dbReference type="EMBL" id="JBIAMX010000008">
    <property type="protein sequence ID" value="MFF0544278.1"/>
    <property type="molecule type" value="Genomic_DNA"/>
</dbReference>
<feature type="domain" description="NERD" evidence="3">
    <location>
        <begin position="14"/>
        <end position="130"/>
    </location>
</feature>
<proteinExistence type="predicted"/>
<feature type="compositionally biased region" description="Acidic residues" evidence="1">
    <location>
        <begin position="792"/>
        <end position="801"/>
    </location>
</feature>
<dbReference type="RefSeq" id="WP_387700864.1">
    <property type="nucleotide sequence ID" value="NZ_JBIAMX010000008.1"/>
</dbReference>
<organism evidence="4 5">
    <name type="scientific">Nocardia thailandica</name>
    <dbReference type="NCBI Taxonomy" id="257275"/>
    <lineage>
        <taxon>Bacteria</taxon>
        <taxon>Bacillati</taxon>
        <taxon>Actinomycetota</taxon>
        <taxon>Actinomycetes</taxon>
        <taxon>Mycobacteriales</taxon>
        <taxon>Nocardiaceae</taxon>
        <taxon>Nocardia</taxon>
    </lineage>
</organism>
<keyword evidence="5" id="KW-1185">Reference proteome</keyword>
<feature type="region of interest" description="Disordered" evidence="1">
    <location>
        <begin position="300"/>
        <end position="392"/>
    </location>
</feature>
<dbReference type="Pfam" id="PF08378">
    <property type="entry name" value="NERD"/>
    <property type="match status" value="1"/>
</dbReference>
<feature type="compositionally biased region" description="Basic and acidic residues" evidence="1">
    <location>
        <begin position="1073"/>
        <end position="1100"/>
    </location>
</feature>
<evidence type="ECO:0000313" key="4">
    <source>
        <dbReference type="EMBL" id="MFF0544278.1"/>
    </source>
</evidence>
<feature type="compositionally biased region" description="Basic and acidic residues" evidence="1">
    <location>
        <begin position="422"/>
        <end position="458"/>
    </location>
</feature>
<feature type="region of interest" description="Disordered" evidence="1">
    <location>
        <begin position="411"/>
        <end position="872"/>
    </location>
</feature>
<feature type="compositionally biased region" description="Basic and acidic residues" evidence="1">
    <location>
        <begin position="1029"/>
        <end position="1047"/>
    </location>
</feature>
<sequence length="1379" mass="143026">MIVVVADGTELDGAEQVVGRAMRDWDPSIGGVAVFRCHVPEYRGGSVEVDALVCTPRGVTVVEVKGFTARQNGTLVTPANGPWKVGDDLAALYHPDRAPNPFLQVRRQVFATKNLLQRAGITGWVNAVITLLPQPWARVAYDETRLADGYRVLIADRNGCVALREYFRSEIGRTVRLSIDDVATVFHTLNLDHLLPSPEDLAAHGFPDEFQTVGDRRPAPERAAGPGFLAAIDRLGRGDSGSSADGREAGTTPETDTRPVINLRKDADIERELAADAAHGSPASRAAGSSNKIAVGSLGAGGTGAGTAGERASSGGDSGDDRDAPGAGDTGERTVPDPRETVRGVDGARPDTGDAPRATSPGDEADHGRDESPAGEGGPAVDGTDREQGASRGRLRGIVTGVAAAGVIGAGAAALARKRRSAREGDAQADRSDDGTDVDRAAEPRADHPTERPAELDRAAPGAESDDGLDVSGGEDTGARVTALDVPGDGEAGAPDTAGTRAAIEADAADTRDGDAADGRSLGARRGAGPGPGIGSPTAPEVGEATARTGVPAHGGHEADPGADPGDAPTTGAGATATADHGHDRADTAPGAQVIAGRGDEAEEREGEVVAGTGASAREADADPRDAAATGAGAGATADHGHDEADTAAGAGTIAGRKDDLADTAGAAADRRTRSSEGVADEAGAVGDRRPGDAEAGTAFDTRDAVEAASAAAGTRTAAESDPAAGGDGQDNDTADRRSVDTETRTPPETDTATGESEQDNDTAGRRGADTGAAGRSAGERRANDGRGGEPAEADAAGDGEADTHGDARPADSDGDDRVEERVGDGRDRKQAADARVAATETDDAPDRGGRARADSADSDVEEDDDVQSGRTLRGVAAGAALAGAVGAGVLAARAARSRRDDDHDRDQDQDQDQDRDRLDGRDLGSERDDTERTSSDEGRSLGADGDEWGDARRIAPEEDRFPDADNDAHAAGRDHAERNAPARDRFPDTSTDERDTGRDHTRGTASEEARHSDHADYADHADGDDDERGAGWRGERQRDDRDESGRRHLGAWRAHDDERDDADGYAVDADDYDGRDHDDASGYDDREPGTDPDDGRAYDDSPGGHFHARTAEGEFDHVDGAFQQLRGEPVPAASGGAQWWQPNQPAPAPKWRPELPGFVRGRGRSGPGRAGRAAKVARQAPARRRPRIGPGIGLVLVLVLFGATFYGVTAVAASRFVVADYDRLCGDETKTFPKAAEFADAGARPVRLAGDLAGMVPAGGPAWHPEDPGEVQLVACLRQTGMGDLVQTCWYPPSEAARVARTVNLFRATYQLVVYEARTRREVARADLVGERYSDDPASTEPDRCRAAASAPDVLGRRLGQPSSGQVTAVLAPLVRDR</sequence>
<feature type="compositionally biased region" description="Basic and acidic residues" evidence="1">
    <location>
        <begin position="802"/>
        <end position="812"/>
    </location>
</feature>
<name>A0ABW6PPE8_9NOCA</name>
<feature type="compositionally biased region" description="Basic and acidic residues" evidence="1">
    <location>
        <begin position="319"/>
        <end position="354"/>
    </location>
</feature>
<keyword evidence="2" id="KW-0812">Transmembrane</keyword>
<feature type="region of interest" description="Disordered" evidence="1">
    <location>
        <begin position="1163"/>
        <end position="1183"/>
    </location>
</feature>
<evidence type="ECO:0000256" key="2">
    <source>
        <dbReference type="SAM" id="Phobius"/>
    </source>
</evidence>
<dbReference type="Proteomes" id="UP001601444">
    <property type="component" value="Unassembled WGS sequence"/>
</dbReference>
<protein>
    <submittedName>
        <fullName evidence="4">NERD domain-containing protein</fullName>
    </submittedName>
</protein>
<feature type="compositionally biased region" description="Basic and acidic residues" evidence="1">
    <location>
        <begin position="734"/>
        <end position="748"/>
    </location>
</feature>
<evidence type="ECO:0000259" key="3">
    <source>
        <dbReference type="Pfam" id="PF08378"/>
    </source>
</evidence>
<feature type="compositionally biased region" description="Basic and acidic residues" evidence="1">
    <location>
        <begin position="845"/>
        <end position="856"/>
    </location>
</feature>
<evidence type="ECO:0000256" key="1">
    <source>
        <dbReference type="SAM" id="MobiDB-lite"/>
    </source>
</evidence>
<feature type="transmembrane region" description="Helical" evidence="2">
    <location>
        <begin position="1189"/>
        <end position="1209"/>
    </location>
</feature>
<feature type="compositionally biased region" description="Low complexity" evidence="1">
    <location>
        <begin position="1171"/>
        <end position="1181"/>
    </location>
</feature>
<comment type="caution">
    <text evidence="4">The sequence shown here is derived from an EMBL/GenBank/DDBJ whole genome shotgun (WGS) entry which is preliminary data.</text>
</comment>